<keyword evidence="9" id="KW-0677">Repeat</keyword>
<evidence type="ECO:0000313" key="14">
    <source>
        <dbReference type="Proteomes" id="UP000001070"/>
    </source>
</evidence>
<evidence type="ECO:0000256" key="12">
    <source>
        <dbReference type="ARBA" id="ARBA00023288"/>
    </source>
</evidence>
<dbReference type="Proteomes" id="UP000001070">
    <property type="component" value="Unassembled WGS sequence"/>
</dbReference>
<evidence type="ECO:0000256" key="5">
    <source>
        <dbReference type="ARBA" id="ARBA00022490"/>
    </source>
</evidence>
<dbReference type="SUPFAM" id="SSF47473">
    <property type="entry name" value="EF-hand"/>
    <property type="match status" value="1"/>
</dbReference>
<evidence type="ECO:0000256" key="7">
    <source>
        <dbReference type="ARBA" id="ARBA00022707"/>
    </source>
</evidence>
<dbReference type="AlphaFoldDB" id="B4JX45"/>
<sequence>MGQIVSRKLSETELSAHKAATGLSTKQLEQLHARFLALDRCQSGYLSPTDLLRIPQLAQNPMHRQIIDGFFTDPSNDRIDFAQFVRTCATFLVPPSGNLRANGRAQKLRLISKMFDTQRTGHSIERSDFRRVMKYMLDSVPPTDGIAICHPHPESNEMELLQLEELAFGDGIAIVDNQSISYEQFELRLDTAVVESKLAISKWL</sequence>
<keyword evidence="8" id="KW-0479">Metal-binding</keyword>
<keyword evidence="4" id="KW-1003">Cell membrane</keyword>
<dbReference type="InParanoid" id="B4JX45"/>
<name>B4JX45_DROGR</name>
<evidence type="ECO:0000256" key="4">
    <source>
        <dbReference type="ARBA" id="ARBA00022475"/>
    </source>
</evidence>
<evidence type="ECO:0000256" key="1">
    <source>
        <dbReference type="ARBA" id="ARBA00004236"/>
    </source>
</evidence>
<dbReference type="KEGG" id="dgr:6569361"/>
<keyword evidence="3" id="KW-0813">Transport</keyword>
<dbReference type="OMA" id="FPRRCGT"/>
<evidence type="ECO:0000256" key="3">
    <source>
        <dbReference type="ARBA" id="ARBA00022448"/>
    </source>
</evidence>
<dbReference type="FunCoup" id="B4JX45">
    <property type="interactions" value="7"/>
</dbReference>
<dbReference type="InterPro" id="IPR011992">
    <property type="entry name" value="EF-hand-dom_pair"/>
</dbReference>
<keyword evidence="7" id="KW-0519">Myristate</keyword>
<dbReference type="SMR" id="B4JX45"/>
<organism evidence="14">
    <name type="scientific">Drosophila grimshawi</name>
    <name type="common">Hawaiian fruit fly</name>
    <name type="synonym">Idiomyia grimshawi</name>
    <dbReference type="NCBI Taxonomy" id="7222"/>
    <lineage>
        <taxon>Eukaryota</taxon>
        <taxon>Metazoa</taxon>
        <taxon>Ecdysozoa</taxon>
        <taxon>Arthropoda</taxon>
        <taxon>Hexapoda</taxon>
        <taxon>Insecta</taxon>
        <taxon>Pterygota</taxon>
        <taxon>Neoptera</taxon>
        <taxon>Endopterygota</taxon>
        <taxon>Diptera</taxon>
        <taxon>Brachycera</taxon>
        <taxon>Muscomorpha</taxon>
        <taxon>Ephydroidea</taxon>
        <taxon>Drosophilidae</taxon>
        <taxon>Drosophila</taxon>
        <taxon>Hawaiian Drosophila</taxon>
    </lineage>
</organism>
<evidence type="ECO:0000256" key="2">
    <source>
        <dbReference type="ARBA" id="ARBA00004496"/>
    </source>
</evidence>
<accession>B4JX45</accession>
<dbReference type="GO" id="GO:0005886">
    <property type="term" value="C:plasma membrane"/>
    <property type="evidence" value="ECO:0007669"/>
    <property type="project" value="UniProtKB-SubCell"/>
</dbReference>
<dbReference type="GO" id="GO:0046872">
    <property type="term" value="F:metal ion binding"/>
    <property type="evidence" value="ECO:0007669"/>
    <property type="project" value="UniProtKB-KW"/>
</dbReference>
<dbReference type="eggNOG" id="KOG0034">
    <property type="taxonomic scope" value="Eukaryota"/>
</dbReference>
<dbReference type="GO" id="GO:0005737">
    <property type="term" value="C:cytoplasm"/>
    <property type="evidence" value="ECO:0007669"/>
    <property type="project" value="UniProtKB-SubCell"/>
</dbReference>
<keyword evidence="10" id="KW-0106">Calcium</keyword>
<dbReference type="PANTHER" id="PTHR46002">
    <property type="entry name" value="EG:114D9.1 PROTEIN-RELATED"/>
    <property type="match status" value="1"/>
</dbReference>
<evidence type="ECO:0000256" key="10">
    <source>
        <dbReference type="ARBA" id="ARBA00022837"/>
    </source>
</evidence>
<keyword evidence="6" id="KW-0597">Phosphoprotein</keyword>
<evidence type="ECO:0000256" key="6">
    <source>
        <dbReference type="ARBA" id="ARBA00022553"/>
    </source>
</evidence>
<evidence type="ECO:0000313" key="13">
    <source>
        <dbReference type="EMBL" id="EDV95321.1"/>
    </source>
</evidence>
<keyword evidence="14" id="KW-1185">Reference proteome</keyword>
<protein>
    <submittedName>
        <fullName evidence="13">GH17638</fullName>
    </submittedName>
</protein>
<proteinExistence type="predicted"/>
<gene>
    <name evidence="13" type="primary">Dgri\GH17638</name>
    <name evidence="13" type="ORF">Dgri_GH17638</name>
</gene>
<dbReference type="STRING" id="7222.B4JX45"/>
<dbReference type="HOGENOM" id="CLU_1220813_0_0_1"/>
<keyword evidence="11" id="KW-0472">Membrane</keyword>
<reference evidence="13 14" key="1">
    <citation type="journal article" date="2007" name="Nature">
        <title>Evolution of genes and genomes on the Drosophila phylogeny.</title>
        <authorList>
            <consortium name="Drosophila 12 Genomes Consortium"/>
            <person name="Clark A.G."/>
            <person name="Eisen M.B."/>
            <person name="Smith D.R."/>
            <person name="Bergman C.M."/>
            <person name="Oliver B."/>
            <person name="Markow T.A."/>
            <person name="Kaufman T.C."/>
            <person name="Kellis M."/>
            <person name="Gelbart W."/>
            <person name="Iyer V.N."/>
            <person name="Pollard D.A."/>
            <person name="Sackton T.B."/>
            <person name="Larracuente A.M."/>
            <person name="Singh N.D."/>
            <person name="Abad J.P."/>
            <person name="Abt D.N."/>
            <person name="Adryan B."/>
            <person name="Aguade M."/>
            <person name="Akashi H."/>
            <person name="Anderson W.W."/>
            <person name="Aquadro C.F."/>
            <person name="Ardell D.H."/>
            <person name="Arguello R."/>
            <person name="Artieri C.G."/>
            <person name="Barbash D.A."/>
            <person name="Barker D."/>
            <person name="Barsanti P."/>
            <person name="Batterham P."/>
            <person name="Batzoglou S."/>
            <person name="Begun D."/>
            <person name="Bhutkar A."/>
            <person name="Blanco E."/>
            <person name="Bosak S.A."/>
            <person name="Bradley R.K."/>
            <person name="Brand A.D."/>
            <person name="Brent M.R."/>
            <person name="Brooks A.N."/>
            <person name="Brown R.H."/>
            <person name="Butlin R.K."/>
            <person name="Caggese C."/>
            <person name="Calvi B.R."/>
            <person name="Bernardo de Carvalho A."/>
            <person name="Caspi A."/>
            <person name="Castrezana S."/>
            <person name="Celniker S.E."/>
            <person name="Chang J.L."/>
            <person name="Chapple C."/>
            <person name="Chatterji S."/>
            <person name="Chinwalla A."/>
            <person name="Civetta A."/>
            <person name="Clifton S.W."/>
            <person name="Comeron J.M."/>
            <person name="Costello J.C."/>
            <person name="Coyne J.A."/>
            <person name="Daub J."/>
            <person name="David R.G."/>
            <person name="Delcher A.L."/>
            <person name="Delehaunty K."/>
            <person name="Do C.B."/>
            <person name="Ebling H."/>
            <person name="Edwards K."/>
            <person name="Eickbush T."/>
            <person name="Evans J.D."/>
            <person name="Filipski A."/>
            <person name="Findeiss S."/>
            <person name="Freyhult E."/>
            <person name="Fulton L."/>
            <person name="Fulton R."/>
            <person name="Garcia A.C."/>
            <person name="Gardiner A."/>
            <person name="Garfield D.A."/>
            <person name="Garvin B.E."/>
            <person name="Gibson G."/>
            <person name="Gilbert D."/>
            <person name="Gnerre S."/>
            <person name="Godfrey J."/>
            <person name="Good R."/>
            <person name="Gotea V."/>
            <person name="Gravely B."/>
            <person name="Greenberg A.J."/>
            <person name="Griffiths-Jones S."/>
            <person name="Gross S."/>
            <person name="Guigo R."/>
            <person name="Gustafson E.A."/>
            <person name="Haerty W."/>
            <person name="Hahn M.W."/>
            <person name="Halligan D.L."/>
            <person name="Halpern A.L."/>
            <person name="Halter G.M."/>
            <person name="Han M.V."/>
            <person name="Heger A."/>
            <person name="Hillier L."/>
            <person name="Hinrichs A.S."/>
            <person name="Holmes I."/>
            <person name="Hoskins R.A."/>
            <person name="Hubisz M.J."/>
            <person name="Hultmark D."/>
            <person name="Huntley M.A."/>
            <person name="Jaffe D.B."/>
            <person name="Jagadeeshan S."/>
            <person name="Jeck W.R."/>
            <person name="Johnson J."/>
            <person name="Jones C.D."/>
            <person name="Jordan W.C."/>
            <person name="Karpen G.H."/>
            <person name="Kataoka E."/>
            <person name="Keightley P.D."/>
            <person name="Kheradpour P."/>
            <person name="Kirkness E.F."/>
            <person name="Koerich L.B."/>
            <person name="Kristiansen K."/>
            <person name="Kudrna D."/>
            <person name="Kulathinal R.J."/>
            <person name="Kumar S."/>
            <person name="Kwok R."/>
            <person name="Lander E."/>
            <person name="Langley C.H."/>
            <person name="Lapoint R."/>
            <person name="Lazzaro B.P."/>
            <person name="Lee S.J."/>
            <person name="Levesque L."/>
            <person name="Li R."/>
            <person name="Lin C.F."/>
            <person name="Lin M.F."/>
            <person name="Lindblad-Toh K."/>
            <person name="Llopart A."/>
            <person name="Long M."/>
            <person name="Low L."/>
            <person name="Lozovsky E."/>
            <person name="Lu J."/>
            <person name="Luo M."/>
            <person name="Machado C.A."/>
            <person name="Makalowski W."/>
            <person name="Marzo M."/>
            <person name="Matsuda M."/>
            <person name="Matzkin L."/>
            <person name="McAllister B."/>
            <person name="McBride C.S."/>
            <person name="McKernan B."/>
            <person name="McKernan K."/>
            <person name="Mendez-Lago M."/>
            <person name="Minx P."/>
            <person name="Mollenhauer M.U."/>
            <person name="Montooth K."/>
            <person name="Mount S.M."/>
            <person name="Mu X."/>
            <person name="Myers E."/>
            <person name="Negre B."/>
            <person name="Newfeld S."/>
            <person name="Nielsen R."/>
            <person name="Noor M.A."/>
            <person name="O'Grady P."/>
            <person name="Pachter L."/>
            <person name="Papaceit M."/>
            <person name="Parisi M.J."/>
            <person name="Parisi M."/>
            <person name="Parts L."/>
            <person name="Pedersen J.S."/>
            <person name="Pesole G."/>
            <person name="Phillippy A.M."/>
            <person name="Ponting C.P."/>
            <person name="Pop M."/>
            <person name="Porcelli D."/>
            <person name="Powell J.R."/>
            <person name="Prohaska S."/>
            <person name="Pruitt K."/>
            <person name="Puig M."/>
            <person name="Quesneville H."/>
            <person name="Ram K.R."/>
            <person name="Rand D."/>
            <person name="Rasmussen M.D."/>
            <person name="Reed L.K."/>
            <person name="Reenan R."/>
            <person name="Reily A."/>
            <person name="Remington K.A."/>
            <person name="Rieger T.T."/>
            <person name="Ritchie M.G."/>
            <person name="Robin C."/>
            <person name="Rogers Y.H."/>
            <person name="Rohde C."/>
            <person name="Rozas J."/>
            <person name="Rubenfield M.J."/>
            <person name="Ruiz A."/>
            <person name="Russo S."/>
            <person name="Salzberg S.L."/>
            <person name="Sanchez-Gracia A."/>
            <person name="Saranga D.J."/>
            <person name="Sato H."/>
            <person name="Schaeffer S.W."/>
            <person name="Schatz M.C."/>
            <person name="Schlenke T."/>
            <person name="Schwartz R."/>
            <person name="Segarra C."/>
            <person name="Singh R.S."/>
            <person name="Sirot L."/>
            <person name="Sirota M."/>
            <person name="Sisneros N.B."/>
            <person name="Smith C.D."/>
            <person name="Smith T.F."/>
            <person name="Spieth J."/>
            <person name="Stage D.E."/>
            <person name="Stark A."/>
            <person name="Stephan W."/>
            <person name="Strausberg R.L."/>
            <person name="Strempel S."/>
            <person name="Sturgill D."/>
            <person name="Sutton G."/>
            <person name="Sutton G.G."/>
            <person name="Tao W."/>
            <person name="Teichmann S."/>
            <person name="Tobari Y.N."/>
            <person name="Tomimura Y."/>
            <person name="Tsolas J.M."/>
            <person name="Valente V.L."/>
            <person name="Venter E."/>
            <person name="Venter J.C."/>
            <person name="Vicario S."/>
            <person name="Vieira F.G."/>
            <person name="Vilella A.J."/>
            <person name="Villasante A."/>
            <person name="Walenz B."/>
            <person name="Wang J."/>
            <person name="Wasserman M."/>
            <person name="Watts T."/>
            <person name="Wilson D."/>
            <person name="Wilson R.K."/>
            <person name="Wing R.A."/>
            <person name="Wolfner M.F."/>
            <person name="Wong A."/>
            <person name="Wong G.K."/>
            <person name="Wu C.I."/>
            <person name="Wu G."/>
            <person name="Yamamoto D."/>
            <person name="Yang H.P."/>
            <person name="Yang S.P."/>
            <person name="Yorke J.A."/>
            <person name="Yoshida K."/>
            <person name="Zdobnov E."/>
            <person name="Zhang P."/>
            <person name="Zhang Y."/>
            <person name="Zimin A.V."/>
            <person name="Baldwin J."/>
            <person name="Abdouelleil A."/>
            <person name="Abdulkadir J."/>
            <person name="Abebe A."/>
            <person name="Abera B."/>
            <person name="Abreu J."/>
            <person name="Acer S.C."/>
            <person name="Aftuck L."/>
            <person name="Alexander A."/>
            <person name="An P."/>
            <person name="Anderson E."/>
            <person name="Anderson S."/>
            <person name="Arachi H."/>
            <person name="Azer M."/>
            <person name="Bachantsang P."/>
            <person name="Barry A."/>
            <person name="Bayul T."/>
            <person name="Berlin A."/>
            <person name="Bessette D."/>
            <person name="Bloom T."/>
            <person name="Blye J."/>
            <person name="Boguslavskiy L."/>
            <person name="Bonnet C."/>
            <person name="Boukhgalter B."/>
            <person name="Bourzgui I."/>
            <person name="Brown A."/>
            <person name="Cahill P."/>
            <person name="Channer S."/>
            <person name="Cheshatsang Y."/>
            <person name="Chuda L."/>
            <person name="Citroen M."/>
            <person name="Collymore A."/>
            <person name="Cooke P."/>
            <person name="Costello M."/>
            <person name="D'Aco K."/>
            <person name="Daza R."/>
            <person name="De Haan G."/>
            <person name="DeGray S."/>
            <person name="DeMaso C."/>
            <person name="Dhargay N."/>
            <person name="Dooley K."/>
            <person name="Dooley E."/>
            <person name="Doricent M."/>
            <person name="Dorje P."/>
            <person name="Dorjee K."/>
            <person name="Dupes A."/>
            <person name="Elong R."/>
            <person name="Falk J."/>
            <person name="Farina A."/>
            <person name="Faro S."/>
            <person name="Ferguson D."/>
            <person name="Fisher S."/>
            <person name="Foley C.D."/>
            <person name="Franke A."/>
            <person name="Friedrich D."/>
            <person name="Gadbois L."/>
            <person name="Gearin G."/>
            <person name="Gearin C.R."/>
            <person name="Giannoukos G."/>
            <person name="Goode T."/>
            <person name="Graham J."/>
            <person name="Grandbois E."/>
            <person name="Grewal S."/>
            <person name="Gyaltsen K."/>
            <person name="Hafez N."/>
            <person name="Hagos B."/>
            <person name="Hall J."/>
            <person name="Henson C."/>
            <person name="Hollinger A."/>
            <person name="Honan T."/>
            <person name="Huard M.D."/>
            <person name="Hughes L."/>
            <person name="Hurhula B."/>
            <person name="Husby M.E."/>
            <person name="Kamat A."/>
            <person name="Kanga B."/>
            <person name="Kashin S."/>
            <person name="Khazanovich D."/>
            <person name="Kisner P."/>
            <person name="Lance K."/>
            <person name="Lara M."/>
            <person name="Lee W."/>
            <person name="Lennon N."/>
            <person name="Letendre F."/>
            <person name="LeVine R."/>
            <person name="Lipovsky A."/>
            <person name="Liu X."/>
            <person name="Liu J."/>
            <person name="Liu S."/>
            <person name="Lokyitsang T."/>
            <person name="Lokyitsang Y."/>
            <person name="Lubonja R."/>
            <person name="Lui A."/>
            <person name="MacDonald P."/>
            <person name="Magnisalis V."/>
            <person name="Maru K."/>
            <person name="Matthews C."/>
            <person name="McCusker W."/>
            <person name="McDonough S."/>
            <person name="Mehta T."/>
            <person name="Meldrim J."/>
            <person name="Meneus L."/>
            <person name="Mihai O."/>
            <person name="Mihalev A."/>
            <person name="Mihova T."/>
            <person name="Mittelman R."/>
            <person name="Mlenga V."/>
            <person name="Montmayeur A."/>
            <person name="Mulrain L."/>
            <person name="Navidi A."/>
            <person name="Naylor J."/>
            <person name="Negash T."/>
            <person name="Nguyen T."/>
            <person name="Nguyen N."/>
            <person name="Nicol R."/>
            <person name="Norbu C."/>
            <person name="Norbu N."/>
            <person name="Novod N."/>
            <person name="O'Neill B."/>
            <person name="Osman S."/>
            <person name="Markiewicz E."/>
            <person name="Oyono O.L."/>
            <person name="Patti C."/>
            <person name="Phunkhang P."/>
            <person name="Pierre F."/>
            <person name="Priest M."/>
            <person name="Raghuraman S."/>
            <person name="Rege F."/>
            <person name="Reyes R."/>
            <person name="Rise C."/>
            <person name="Rogov P."/>
            <person name="Ross K."/>
            <person name="Ryan E."/>
            <person name="Settipalli S."/>
            <person name="Shea T."/>
            <person name="Sherpa N."/>
            <person name="Shi L."/>
            <person name="Shih D."/>
            <person name="Sparrow T."/>
            <person name="Spaulding J."/>
            <person name="Stalker J."/>
            <person name="Stange-Thomann N."/>
            <person name="Stavropoulos S."/>
            <person name="Stone C."/>
            <person name="Strader C."/>
            <person name="Tesfaye S."/>
            <person name="Thomson T."/>
            <person name="Thoulutsang Y."/>
            <person name="Thoulutsang D."/>
            <person name="Topham K."/>
            <person name="Topping I."/>
            <person name="Tsamla T."/>
            <person name="Vassiliev H."/>
            <person name="Vo A."/>
            <person name="Wangchuk T."/>
            <person name="Wangdi T."/>
            <person name="Weiand M."/>
            <person name="Wilkinson J."/>
            <person name="Wilson A."/>
            <person name="Yadav S."/>
            <person name="Young G."/>
            <person name="Yu Q."/>
            <person name="Zembek L."/>
            <person name="Zhong D."/>
            <person name="Zimmer A."/>
            <person name="Zwirko Z."/>
            <person name="Jaffe D.B."/>
            <person name="Alvarez P."/>
            <person name="Brockman W."/>
            <person name="Butler J."/>
            <person name="Chin C."/>
            <person name="Gnerre S."/>
            <person name="Grabherr M."/>
            <person name="Kleber M."/>
            <person name="Mauceli E."/>
            <person name="MacCallum I."/>
        </authorList>
    </citation>
    <scope>NUCLEOTIDE SEQUENCE [LARGE SCALE GENOMIC DNA]</scope>
    <source>
        <strain evidence="14">Tucson 15287-2541.00</strain>
    </source>
</reference>
<dbReference type="OrthoDB" id="191686at2759"/>
<evidence type="ECO:0000256" key="9">
    <source>
        <dbReference type="ARBA" id="ARBA00022737"/>
    </source>
</evidence>
<evidence type="ECO:0000256" key="11">
    <source>
        <dbReference type="ARBA" id="ARBA00023136"/>
    </source>
</evidence>
<dbReference type="Gene3D" id="1.10.238.10">
    <property type="entry name" value="EF-hand"/>
    <property type="match status" value="1"/>
</dbReference>
<comment type="subcellular location">
    <subcellularLocation>
        <location evidence="1">Cell membrane</location>
    </subcellularLocation>
    <subcellularLocation>
        <location evidence="2">Cytoplasm</location>
    </subcellularLocation>
</comment>
<keyword evidence="12" id="KW-0449">Lipoprotein</keyword>
<evidence type="ECO:0000256" key="8">
    <source>
        <dbReference type="ARBA" id="ARBA00022723"/>
    </source>
</evidence>
<dbReference type="InterPro" id="IPR051875">
    <property type="entry name" value="Calcineurin_B_homologous"/>
</dbReference>
<keyword evidence="5" id="KW-0963">Cytoplasm</keyword>
<dbReference type="EMBL" id="CH916376">
    <property type="protein sequence ID" value="EDV95321.1"/>
    <property type="molecule type" value="Genomic_DNA"/>
</dbReference>
<dbReference type="PhylomeDB" id="B4JX45"/>